<dbReference type="RefSeq" id="WP_127178612.1">
    <property type="nucleotide sequence ID" value="NZ_CP029078.1"/>
</dbReference>
<dbReference type="Proteomes" id="UP000501753">
    <property type="component" value="Chromosome"/>
</dbReference>
<dbReference type="Proteomes" id="UP000271291">
    <property type="component" value="Chromosome"/>
</dbReference>
<proteinExistence type="predicted"/>
<keyword evidence="3" id="KW-0255">Endonuclease</keyword>
<dbReference type="Pfam" id="PF20469">
    <property type="entry name" value="OLD-like_TOPRIM"/>
    <property type="match status" value="1"/>
</dbReference>
<keyword evidence="6" id="KW-1185">Reference proteome</keyword>
<sequence>MADMRAFRNAVTEWAAGGPGGAADGPGGAAADGPGTAPGAPGEAAGEVAGELAGLLPVRTAVLLEGPSDVAAVEALAERTGRDLAAEGVCVLSMGGAMNIARYAGLLGPPGLGLALAGLCDERERGFYDRGLERAHASGRNFFVCVSDLEDELVRALGVPRVEEVVRVEGDLPAWRTFVRQPAQRDRSPRQRMRRFLGTKKGRKIRYGRLLAEALDPAQVPVPLRRLLTSL</sequence>
<feature type="domain" description="OLD protein-like TOPRIM" evidence="2">
    <location>
        <begin position="59"/>
        <end position="108"/>
    </location>
</feature>
<protein>
    <submittedName>
        <fullName evidence="3">ATP-dependent endonuclease</fullName>
    </submittedName>
</protein>
<feature type="compositionally biased region" description="Low complexity" evidence="1">
    <location>
        <begin position="31"/>
        <end position="44"/>
    </location>
</feature>
<keyword evidence="3" id="KW-0378">Hydrolase</keyword>
<dbReference type="GO" id="GO:0004519">
    <property type="term" value="F:endonuclease activity"/>
    <property type="evidence" value="ECO:0007669"/>
    <property type="project" value="UniProtKB-KW"/>
</dbReference>
<evidence type="ECO:0000313" key="5">
    <source>
        <dbReference type="Proteomes" id="UP000271291"/>
    </source>
</evidence>
<dbReference type="KEGG" id="sgd:ELQ87_16790"/>
<name>A0A3S9ZDD6_STRGD</name>
<evidence type="ECO:0000313" key="4">
    <source>
        <dbReference type="EMBL" id="QCN87378.1"/>
    </source>
</evidence>
<evidence type="ECO:0000259" key="2">
    <source>
        <dbReference type="Pfam" id="PF20469"/>
    </source>
</evidence>
<accession>A0A3S9ZDD6</accession>
<dbReference type="AlphaFoldDB" id="A0A3S9ZDD6"/>
<dbReference type="EMBL" id="CP029078">
    <property type="protein sequence ID" value="QCN87378.1"/>
    <property type="molecule type" value="Genomic_DNA"/>
</dbReference>
<gene>
    <name evidence="4" type="ORF">DDJ31_22490</name>
    <name evidence="3" type="ORF">ELQ87_16790</name>
</gene>
<feature type="compositionally biased region" description="Gly residues" evidence="1">
    <location>
        <begin position="17"/>
        <end position="30"/>
    </location>
</feature>
<evidence type="ECO:0000313" key="3">
    <source>
        <dbReference type="EMBL" id="AZS85773.1"/>
    </source>
</evidence>
<reference evidence="3 5" key="2">
    <citation type="submission" date="2018-12" db="EMBL/GenBank/DDBJ databases">
        <title>Streptomyces griseoviridis F1-27 complete genome.</title>
        <authorList>
            <person name="Mariita R.M."/>
            <person name="Sello J.K."/>
        </authorList>
    </citation>
    <scope>NUCLEOTIDE SEQUENCE [LARGE SCALE GENOMIC DNA]</scope>
    <source>
        <strain evidence="3 5">F1-27</strain>
    </source>
</reference>
<evidence type="ECO:0000313" key="6">
    <source>
        <dbReference type="Proteomes" id="UP000501753"/>
    </source>
</evidence>
<dbReference type="InterPro" id="IPR034139">
    <property type="entry name" value="TOPRIM_OLD"/>
</dbReference>
<organism evidence="3 5">
    <name type="scientific">Streptomyces griseoviridis</name>
    <dbReference type="NCBI Taxonomy" id="45398"/>
    <lineage>
        <taxon>Bacteria</taxon>
        <taxon>Bacillati</taxon>
        <taxon>Actinomycetota</taxon>
        <taxon>Actinomycetes</taxon>
        <taxon>Kitasatosporales</taxon>
        <taxon>Streptomycetaceae</taxon>
        <taxon>Streptomyces</taxon>
    </lineage>
</organism>
<dbReference type="OrthoDB" id="9152042at2"/>
<dbReference type="EMBL" id="CP034687">
    <property type="protein sequence ID" value="AZS85773.1"/>
    <property type="molecule type" value="Genomic_DNA"/>
</dbReference>
<keyword evidence="3" id="KW-0540">Nuclease</keyword>
<evidence type="ECO:0000256" key="1">
    <source>
        <dbReference type="SAM" id="MobiDB-lite"/>
    </source>
</evidence>
<feature type="region of interest" description="Disordered" evidence="1">
    <location>
        <begin position="16"/>
        <end position="44"/>
    </location>
</feature>
<reference evidence="4 6" key="1">
    <citation type="submission" date="2018-04" db="EMBL/GenBank/DDBJ databases">
        <title>Complete genome sequences of Streptomyces griseoviridis K61 and characterization of antagonistic properties of biological control agents.</title>
        <authorList>
            <person name="Mariita R.M."/>
            <person name="Sello J.K."/>
        </authorList>
    </citation>
    <scope>NUCLEOTIDE SEQUENCE [LARGE SCALE GENOMIC DNA]</scope>
    <source>
        <strain evidence="4 6">K61</strain>
    </source>
</reference>